<name>A0A315VRG4_GAMAF</name>
<dbReference type="Proteomes" id="UP000250572">
    <property type="component" value="Unassembled WGS sequence"/>
</dbReference>
<protein>
    <submittedName>
        <fullName evidence="2">Uncharacterized protein</fullName>
    </submittedName>
</protein>
<evidence type="ECO:0000256" key="1">
    <source>
        <dbReference type="SAM" id="MobiDB-lite"/>
    </source>
</evidence>
<sequence>MATEPILSFETDVLHIVSAVISPDILEHFIVTDKLYVNRSVPVAASYRESGELLSASCAHQAEESQQRPDAHPDAAQQEKLSTITHDPASTPLSLLIPYRDAGSVQPVGRQAARPFRFLSSLQR</sequence>
<gene>
    <name evidence="2" type="ORF">CCH79_00001307</name>
</gene>
<evidence type="ECO:0000313" key="3">
    <source>
        <dbReference type="Proteomes" id="UP000250572"/>
    </source>
</evidence>
<proteinExistence type="predicted"/>
<reference evidence="2 3" key="1">
    <citation type="journal article" date="2018" name="G3 (Bethesda)">
        <title>A High-Quality Reference Genome for the Invasive Mosquitofish Gambusia affinis Using a Chicago Library.</title>
        <authorList>
            <person name="Hoffberg S.L."/>
            <person name="Troendle N.J."/>
            <person name="Glenn T.C."/>
            <person name="Mahmud O."/>
            <person name="Louha S."/>
            <person name="Chalopin D."/>
            <person name="Bennetzen J.L."/>
            <person name="Mauricio R."/>
        </authorList>
    </citation>
    <scope>NUCLEOTIDE SEQUENCE [LARGE SCALE GENOMIC DNA]</scope>
    <source>
        <strain evidence="2">NE01/NJP1002.9</strain>
        <tissue evidence="2">Muscle</tissue>
    </source>
</reference>
<dbReference type="EMBL" id="NHOQ01001229">
    <property type="protein sequence ID" value="PWA25796.1"/>
    <property type="molecule type" value="Genomic_DNA"/>
</dbReference>
<organism evidence="2 3">
    <name type="scientific">Gambusia affinis</name>
    <name type="common">Western mosquitofish</name>
    <name type="synonym">Heterandria affinis</name>
    <dbReference type="NCBI Taxonomy" id="33528"/>
    <lineage>
        <taxon>Eukaryota</taxon>
        <taxon>Metazoa</taxon>
        <taxon>Chordata</taxon>
        <taxon>Craniata</taxon>
        <taxon>Vertebrata</taxon>
        <taxon>Euteleostomi</taxon>
        <taxon>Actinopterygii</taxon>
        <taxon>Neopterygii</taxon>
        <taxon>Teleostei</taxon>
        <taxon>Neoteleostei</taxon>
        <taxon>Acanthomorphata</taxon>
        <taxon>Ovalentaria</taxon>
        <taxon>Atherinomorphae</taxon>
        <taxon>Cyprinodontiformes</taxon>
        <taxon>Poeciliidae</taxon>
        <taxon>Poeciliinae</taxon>
        <taxon>Gambusia</taxon>
    </lineage>
</organism>
<feature type="compositionally biased region" description="Basic and acidic residues" evidence="1">
    <location>
        <begin position="61"/>
        <end position="73"/>
    </location>
</feature>
<feature type="region of interest" description="Disordered" evidence="1">
    <location>
        <begin position="58"/>
        <end position="86"/>
    </location>
</feature>
<accession>A0A315VRG4</accession>
<evidence type="ECO:0000313" key="2">
    <source>
        <dbReference type="EMBL" id="PWA25796.1"/>
    </source>
</evidence>
<keyword evidence="3" id="KW-1185">Reference proteome</keyword>
<dbReference type="AlphaFoldDB" id="A0A315VRG4"/>
<comment type="caution">
    <text evidence="2">The sequence shown here is derived from an EMBL/GenBank/DDBJ whole genome shotgun (WGS) entry which is preliminary data.</text>
</comment>